<evidence type="ECO:0000313" key="2">
    <source>
        <dbReference type="Proteomes" id="UP000722750"/>
    </source>
</evidence>
<reference evidence="1" key="1">
    <citation type="journal article" date="2021" name="ISME J.">
        <title>Fine-scale metabolic discontinuity in a stratified prokaryote microbiome of a Red Sea deep halocline.</title>
        <authorList>
            <person name="Michoud G."/>
            <person name="Ngugi D.K."/>
            <person name="Barozzi A."/>
            <person name="Merlino G."/>
            <person name="Calleja M.L."/>
            <person name="Delgado-Huertas A."/>
            <person name="Moran X.A.G."/>
            <person name="Daffonchio D."/>
        </authorList>
    </citation>
    <scope>NUCLEOTIDE SEQUENCE</scope>
    <source>
        <strain evidence="1">SuakinDeep_MAG55_1</strain>
    </source>
</reference>
<protein>
    <recommendedName>
        <fullName evidence="3">Transporter</fullName>
    </recommendedName>
</protein>
<proteinExistence type="predicted"/>
<dbReference type="EMBL" id="JAANXD010000034">
    <property type="protein sequence ID" value="MBS1257736.1"/>
    <property type="molecule type" value="Genomic_DNA"/>
</dbReference>
<dbReference type="AlphaFoldDB" id="A0A941W2E2"/>
<name>A0A941W2E2_9BACT</name>
<evidence type="ECO:0008006" key="3">
    <source>
        <dbReference type="Google" id="ProtNLM"/>
    </source>
</evidence>
<organism evidence="1 2">
    <name type="scientific">Candidatus Scalindua arabica</name>
    <dbReference type="NCBI Taxonomy" id="1127984"/>
    <lineage>
        <taxon>Bacteria</taxon>
        <taxon>Pseudomonadati</taxon>
        <taxon>Planctomycetota</taxon>
        <taxon>Candidatus Brocadiia</taxon>
        <taxon>Candidatus Brocadiales</taxon>
        <taxon>Candidatus Scalinduaceae</taxon>
        <taxon>Candidatus Scalindua</taxon>
    </lineage>
</organism>
<gene>
    <name evidence="1" type="ORF">MAG551_00782</name>
</gene>
<dbReference type="Proteomes" id="UP000722750">
    <property type="component" value="Unassembled WGS sequence"/>
</dbReference>
<sequence>MSLLFHNKKYFLLFFILIFPLLFLSDKCSADLNDLIKYEDKHENKQITRLASNKSGEKEEEPIDISKELTIPEDLDYQLFLGLCCGKCGGNMPLNIPGAGTPEPHELRVKASLSWGKMVGLRRGTSNRSTSDAHGQYMKAPRRMNMYMSNLSIGYAFSDRFFAGIMGMYMNKDMEMIRRGNGVRSSMYSQGIADTMLMTKTLLYADDFLAPTSQVSLLLGVSIPTGSIDQDEKGALLPYSMQLGSGTFDPLIGILYEGSRTPLWWGANISYLARTYENYKSYNLGDEFRFDLYGMFQVRYDLVGELQIKGKYVGDIEGEAQEIEQDGDGHVMSNPNNPFMSNLFDPDNYGGSTVDLTAGVQWQPFHNHILNVQFSFPLFQNLHGTQLERDFNATITYYLEFPLSKSRRSKKKDKGLDILGF</sequence>
<comment type="caution">
    <text evidence="1">The sequence shown here is derived from an EMBL/GenBank/DDBJ whole genome shotgun (WGS) entry which is preliminary data.</text>
</comment>
<accession>A0A941W2E2</accession>
<evidence type="ECO:0000313" key="1">
    <source>
        <dbReference type="EMBL" id="MBS1257736.1"/>
    </source>
</evidence>